<evidence type="ECO:0000313" key="3">
    <source>
        <dbReference type="Proteomes" id="UP000242791"/>
    </source>
</evidence>
<sequence length="252" mass="28324">NLMVNLRSGGTPDLTRDYAPTRRRNPETPEAQGSNAGFPTPATDRRTAAPGAFELDETIDEESNDSNESNNDFQDPVDDDAMSDNAGGPSGRDSASEEIRMRLEIASLQHEVERMKASRASEALASDDDVSADLAEFLQRQGRTSALMRILGEFRDQVRPIKKPVVLTGSVNYPRWKGEILLAARQSRTIDIMDEKQLGPKENASQDMQRFWEERNMWLYNYMWSAITPQAKSHFIIPKDSELSAYALWAII</sequence>
<evidence type="ECO:0000313" key="2">
    <source>
        <dbReference type="EMBL" id="OJD20510.1"/>
    </source>
</evidence>
<protein>
    <submittedName>
        <fullName evidence="2">Uncharacterized protein</fullName>
    </submittedName>
</protein>
<evidence type="ECO:0000256" key="1">
    <source>
        <dbReference type="SAM" id="MobiDB-lite"/>
    </source>
</evidence>
<feature type="compositionally biased region" description="Acidic residues" evidence="1">
    <location>
        <begin position="54"/>
        <end position="65"/>
    </location>
</feature>
<dbReference type="OrthoDB" id="4187480at2759"/>
<dbReference type="Proteomes" id="UP000242791">
    <property type="component" value="Unassembled WGS sequence"/>
</dbReference>
<keyword evidence="3" id="KW-1185">Reference proteome</keyword>
<feature type="non-terminal residue" evidence="2">
    <location>
        <position position="1"/>
    </location>
</feature>
<comment type="caution">
    <text evidence="2">The sequence shown here is derived from an EMBL/GenBank/DDBJ whole genome shotgun (WGS) entry which is preliminary data.</text>
</comment>
<feature type="compositionally biased region" description="Basic and acidic residues" evidence="1">
    <location>
        <begin position="14"/>
        <end position="27"/>
    </location>
</feature>
<dbReference type="AlphaFoldDB" id="A0A1J9PW43"/>
<name>A0A1J9PW43_9EURO</name>
<reference evidence="2 3" key="1">
    <citation type="submission" date="2015-08" db="EMBL/GenBank/DDBJ databases">
        <title>Emmonsia species relationships and genome sequence.</title>
        <authorList>
            <person name="Cuomo C.A."/>
            <person name="Schwartz I.S."/>
            <person name="Kenyon C."/>
            <person name="De Hoog G.S."/>
            <person name="Govender N.P."/>
            <person name="Botha A."/>
            <person name="Moreno L."/>
            <person name="De Vries M."/>
            <person name="Munoz J.F."/>
            <person name="Stielow J.B."/>
        </authorList>
    </citation>
    <scope>NUCLEOTIDE SEQUENCE [LARGE SCALE GENOMIC DNA]</scope>
    <source>
        <strain evidence="2 3">EI222</strain>
    </source>
</reference>
<proteinExistence type="predicted"/>
<accession>A0A1J9PW43</accession>
<dbReference type="EMBL" id="LGTZ01001837">
    <property type="protein sequence ID" value="OJD20510.1"/>
    <property type="molecule type" value="Genomic_DNA"/>
</dbReference>
<feature type="region of interest" description="Disordered" evidence="1">
    <location>
        <begin position="1"/>
        <end position="97"/>
    </location>
</feature>
<organism evidence="2 3">
    <name type="scientific">Blastomyces percursus</name>
    <dbReference type="NCBI Taxonomy" id="1658174"/>
    <lineage>
        <taxon>Eukaryota</taxon>
        <taxon>Fungi</taxon>
        <taxon>Dikarya</taxon>
        <taxon>Ascomycota</taxon>
        <taxon>Pezizomycotina</taxon>
        <taxon>Eurotiomycetes</taxon>
        <taxon>Eurotiomycetidae</taxon>
        <taxon>Onygenales</taxon>
        <taxon>Ajellomycetaceae</taxon>
        <taxon>Blastomyces</taxon>
    </lineage>
</organism>
<gene>
    <name evidence="2" type="ORF">ACJ73_08155</name>
</gene>
<dbReference type="VEuPathDB" id="FungiDB:ACJ73_08155"/>